<accession>A0A084T0A3</accession>
<evidence type="ECO:0000313" key="2">
    <source>
        <dbReference type="Proteomes" id="UP000028547"/>
    </source>
</evidence>
<dbReference type="AlphaFoldDB" id="A0A084T0A3"/>
<dbReference type="InterPro" id="IPR027417">
    <property type="entry name" value="P-loop_NTPase"/>
</dbReference>
<reference evidence="1 2" key="1">
    <citation type="submission" date="2014-07" db="EMBL/GenBank/DDBJ databases">
        <title>Draft Genome Sequence of Gephyronic Acid Producer, Cystobacter violaceus Strain Cb vi76.</title>
        <authorList>
            <person name="Stevens D.C."/>
            <person name="Young J."/>
            <person name="Carmichael R."/>
            <person name="Tan J."/>
            <person name="Taylor R.E."/>
        </authorList>
    </citation>
    <scope>NUCLEOTIDE SEQUENCE [LARGE SCALE GENOMIC DNA]</scope>
    <source>
        <strain evidence="1 2">Cb vi76</strain>
    </source>
</reference>
<dbReference type="Proteomes" id="UP000028547">
    <property type="component" value="Unassembled WGS sequence"/>
</dbReference>
<name>A0A084T0A3_9BACT</name>
<evidence type="ECO:0000313" key="1">
    <source>
        <dbReference type="EMBL" id="KFA94138.1"/>
    </source>
</evidence>
<sequence length="333" mass="37894">MTMDATLLAEWFPVRVHAREGGFDVEWCHLGGQRFTEPFFDDTIQRRLRYPFNWLFRHQTSLDELAELEALSPGLPPTGLIFHMSRCGSTLLAQTLAALPRNIVLSEPAPVDTVLRARWGEETPTEEQRIAWLRGMVSVLGRKRHATERHLFIKFDAWALLQWPLIQRAFPGVPWLFLYRDPVEVMASHLRHSGAHLVPGVLEPALLGWSPEQLPGMPREEYGARVLASLCEAALGAWESRRGPARLVEYRELPAVIPSLYSELFGLELSGEELAVMREAMGKDAKNPALPFEDDSAMKQRALTGPAREAVERWVRPLYARLETARRDMRRMG</sequence>
<dbReference type="EMBL" id="JPMI01000026">
    <property type="protein sequence ID" value="KFA94138.1"/>
    <property type="molecule type" value="Genomic_DNA"/>
</dbReference>
<organism evidence="1 2">
    <name type="scientific">Archangium violaceum Cb vi76</name>
    <dbReference type="NCBI Taxonomy" id="1406225"/>
    <lineage>
        <taxon>Bacteria</taxon>
        <taxon>Pseudomonadati</taxon>
        <taxon>Myxococcota</taxon>
        <taxon>Myxococcia</taxon>
        <taxon>Myxococcales</taxon>
        <taxon>Cystobacterineae</taxon>
        <taxon>Archangiaceae</taxon>
        <taxon>Archangium</taxon>
    </lineage>
</organism>
<dbReference type="RefSeq" id="WP_052517682.1">
    <property type="nucleotide sequence ID" value="NZ_JPMI01000026.1"/>
</dbReference>
<dbReference type="Gene3D" id="3.40.50.300">
    <property type="entry name" value="P-loop containing nucleotide triphosphate hydrolases"/>
    <property type="match status" value="1"/>
</dbReference>
<dbReference type="SUPFAM" id="SSF52540">
    <property type="entry name" value="P-loop containing nucleoside triphosphate hydrolases"/>
    <property type="match status" value="1"/>
</dbReference>
<protein>
    <submittedName>
        <fullName evidence="1">Aspartyl beta-hydroxylase</fullName>
    </submittedName>
</protein>
<proteinExistence type="predicted"/>
<gene>
    <name evidence="1" type="ORF">Q664_05045</name>
</gene>
<comment type="caution">
    <text evidence="1">The sequence shown here is derived from an EMBL/GenBank/DDBJ whole genome shotgun (WGS) entry which is preliminary data.</text>
</comment>